<gene>
    <name evidence="2" type="ORF">HU752_003710</name>
</gene>
<dbReference type="KEGG" id="pvw:HU752_003710"/>
<evidence type="ECO:0000313" key="2">
    <source>
        <dbReference type="EMBL" id="QXI29083.1"/>
    </source>
</evidence>
<protein>
    <recommendedName>
        <fullName evidence="4">Lipoprotein</fullName>
    </recommendedName>
</protein>
<dbReference type="Proteomes" id="UP000634530">
    <property type="component" value="Chromosome"/>
</dbReference>
<keyword evidence="1" id="KW-0472">Membrane</keyword>
<proteinExistence type="predicted"/>
<accession>A0A9E6TS04</accession>
<keyword evidence="3" id="KW-1185">Reference proteome</keyword>
<keyword evidence="1" id="KW-0812">Transmembrane</keyword>
<reference evidence="2 3" key="2">
    <citation type="journal article" date="2021" name="Microorganisms">
        <title>The Ever-Expanding Pseudomonas Genus: Description of 43 New Species and Partition of the Pseudomonas putida Group.</title>
        <authorList>
            <person name="Girard L."/>
            <person name="Lood C."/>
            <person name="Hofte M."/>
            <person name="Vandamme P."/>
            <person name="Rokni-Zadeh H."/>
            <person name="van Noort V."/>
            <person name="Lavigne R."/>
            <person name="De Mot R."/>
        </authorList>
    </citation>
    <scope>NUCLEOTIDE SEQUENCE [LARGE SCALE GENOMIC DNA]</scope>
    <source>
        <strain evidence="2 3">RW8P3</strain>
    </source>
</reference>
<evidence type="ECO:0008006" key="4">
    <source>
        <dbReference type="Google" id="ProtNLM"/>
    </source>
</evidence>
<dbReference type="RefSeq" id="WP_186683397.1">
    <property type="nucleotide sequence ID" value="NZ_CP077093.1"/>
</dbReference>
<feature type="transmembrane region" description="Helical" evidence="1">
    <location>
        <begin position="12"/>
        <end position="36"/>
    </location>
</feature>
<dbReference type="PROSITE" id="PS51257">
    <property type="entry name" value="PROKAR_LIPOPROTEIN"/>
    <property type="match status" value="1"/>
</dbReference>
<evidence type="ECO:0000313" key="3">
    <source>
        <dbReference type="Proteomes" id="UP000634530"/>
    </source>
</evidence>
<dbReference type="AlphaFoldDB" id="A0A9E6TS04"/>
<reference evidence="2 3" key="1">
    <citation type="journal article" date="2020" name="Microorganisms">
        <title>Reliable Identification of Environmental Pseudomonas Isolates Using the rpoD Gene.</title>
        <authorList>
            <consortium name="The Broad Institute Genome Sequencing Platform"/>
            <person name="Girard L."/>
            <person name="Lood C."/>
            <person name="Rokni-Zadeh H."/>
            <person name="van Noort V."/>
            <person name="Lavigne R."/>
            <person name="De Mot R."/>
        </authorList>
    </citation>
    <scope>NUCLEOTIDE SEQUENCE [LARGE SCALE GENOMIC DNA]</scope>
    <source>
        <strain evidence="2 3">RW8P3</strain>
    </source>
</reference>
<feature type="transmembrane region" description="Helical" evidence="1">
    <location>
        <begin position="48"/>
        <end position="70"/>
    </location>
</feature>
<sequence length="149" mass="16941">METLSLRRFLAHYFPTFIGGFFAAVVSISCGVPLVGDHYFPTATLGQVATGMYIACMALGLVVVHCNFMIVRGYPQWVRGLVLVFVVCFLSVLPTITSHPHRVIYALAIFAPLLGVLLLNSKRHREMRERLVEIRKQRESLRRTLPRRR</sequence>
<feature type="transmembrane region" description="Helical" evidence="1">
    <location>
        <begin position="103"/>
        <end position="120"/>
    </location>
</feature>
<organism evidence="2 3">
    <name type="scientific">Pseudomonas vanderleydeniana</name>
    <dbReference type="NCBI Taxonomy" id="2745495"/>
    <lineage>
        <taxon>Bacteria</taxon>
        <taxon>Pseudomonadati</taxon>
        <taxon>Pseudomonadota</taxon>
        <taxon>Gammaproteobacteria</taxon>
        <taxon>Pseudomonadales</taxon>
        <taxon>Pseudomonadaceae</taxon>
        <taxon>Pseudomonas</taxon>
    </lineage>
</organism>
<feature type="transmembrane region" description="Helical" evidence="1">
    <location>
        <begin position="77"/>
        <end position="97"/>
    </location>
</feature>
<name>A0A9E6TS04_9PSED</name>
<keyword evidence="1" id="KW-1133">Transmembrane helix</keyword>
<dbReference type="EMBL" id="CP077093">
    <property type="protein sequence ID" value="QXI29083.1"/>
    <property type="molecule type" value="Genomic_DNA"/>
</dbReference>
<evidence type="ECO:0000256" key="1">
    <source>
        <dbReference type="SAM" id="Phobius"/>
    </source>
</evidence>